<proteinExistence type="predicted"/>
<sequence>MVGFFRGRPGPFLFCLFTNSSCISFFESAAARSTTGSIDPSLLREPFLKE</sequence>
<evidence type="ECO:0000313" key="1">
    <source>
        <dbReference type="EMBL" id="TYJ26857.1"/>
    </source>
</evidence>
<protein>
    <submittedName>
        <fullName evidence="1">Uncharacterized protein</fullName>
    </submittedName>
</protein>
<dbReference type="EMBL" id="CM017642">
    <property type="protein sequence ID" value="TYJ26857.1"/>
    <property type="molecule type" value="Genomic_DNA"/>
</dbReference>
<organism evidence="1 2">
    <name type="scientific">Gossypium mustelinum</name>
    <name type="common">Cotton</name>
    <name type="synonym">Gossypium caicoense</name>
    <dbReference type="NCBI Taxonomy" id="34275"/>
    <lineage>
        <taxon>Eukaryota</taxon>
        <taxon>Viridiplantae</taxon>
        <taxon>Streptophyta</taxon>
        <taxon>Embryophyta</taxon>
        <taxon>Tracheophyta</taxon>
        <taxon>Spermatophyta</taxon>
        <taxon>Magnoliopsida</taxon>
        <taxon>eudicotyledons</taxon>
        <taxon>Gunneridae</taxon>
        <taxon>Pentapetalae</taxon>
        <taxon>rosids</taxon>
        <taxon>malvids</taxon>
        <taxon>Malvales</taxon>
        <taxon>Malvaceae</taxon>
        <taxon>Malvoideae</taxon>
        <taxon>Gossypium</taxon>
    </lineage>
</organism>
<name>A0A5D2YKG0_GOSMU</name>
<accession>A0A5D2YKG0</accession>
<dbReference type="Proteomes" id="UP000323597">
    <property type="component" value="Chromosome A07"/>
</dbReference>
<keyword evidence="2" id="KW-1185">Reference proteome</keyword>
<reference evidence="1 2" key="1">
    <citation type="submission" date="2019-07" db="EMBL/GenBank/DDBJ databases">
        <title>WGS assembly of Gossypium mustelinum.</title>
        <authorList>
            <person name="Chen Z.J."/>
            <person name="Sreedasyam A."/>
            <person name="Ando A."/>
            <person name="Song Q."/>
            <person name="De L."/>
            <person name="Hulse-Kemp A."/>
            <person name="Ding M."/>
            <person name="Ye W."/>
            <person name="Kirkbride R."/>
            <person name="Jenkins J."/>
            <person name="Plott C."/>
            <person name="Lovell J."/>
            <person name="Lin Y.-M."/>
            <person name="Vaughn R."/>
            <person name="Liu B."/>
            <person name="Li W."/>
            <person name="Simpson S."/>
            <person name="Scheffler B."/>
            <person name="Saski C."/>
            <person name="Grover C."/>
            <person name="Hu G."/>
            <person name="Conover J."/>
            <person name="Carlson J."/>
            <person name="Shu S."/>
            <person name="Boston L."/>
            <person name="Williams M."/>
            <person name="Peterson D."/>
            <person name="Mcgee K."/>
            <person name="Jones D."/>
            <person name="Wendel J."/>
            <person name="Stelly D."/>
            <person name="Grimwood J."/>
            <person name="Schmutz J."/>
        </authorList>
    </citation>
    <scope>NUCLEOTIDE SEQUENCE [LARGE SCALE GENOMIC DNA]</scope>
    <source>
        <strain evidence="1">1408120.09</strain>
    </source>
</reference>
<dbReference type="AlphaFoldDB" id="A0A5D2YKG0"/>
<gene>
    <name evidence="1" type="ORF">E1A91_A07G149400v1</name>
</gene>
<evidence type="ECO:0000313" key="2">
    <source>
        <dbReference type="Proteomes" id="UP000323597"/>
    </source>
</evidence>